<evidence type="ECO:0000313" key="2">
    <source>
        <dbReference type="Proteomes" id="UP000238730"/>
    </source>
</evidence>
<organism evidence="1 2">
    <name type="scientific">Photobacterium angustum</name>
    <dbReference type="NCBI Taxonomy" id="661"/>
    <lineage>
        <taxon>Bacteria</taxon>
        <taxon>Pseudomonadati</taxon>
        <taxon>Pseudomonadota</taxon>
        <taxon>Gammaproteobacteria</taxon>
        <taxon>Vibrionales</taxon>
        <taxon>Vibrionaceae</taxon>
        <taxon>Photobacterium</taxon>
    </lineage>
</organism>
<comment type="caution">
    <text evidence="1">The sequence shown here is derived from an EMBL/GenBank/DDBJ whole genome shotgun (WGS) entry which is preliminary data.</text>
</comment>
<dbReference type="OrthoDB" id="5819579at2"/>
<sequence>MKTIVLFIFSVCVFLYSNYVTFDHYGKDGVFISKLHVHSQSKGIWNSLIKLKFDHGDYTSDIYLEGSGIDDMAIFRDKGEILSYVDGQYTVHSDLQVLQQAKLINLKEAELYTRLLFASKQNFKPTFKIIYEDRNIFILEIGKNKQVQMFIRQD</sequence>
<gene>
    <name evidence="1" type="ORF">BTO08_19885</name>
</gene>
<proteinExistence type="predicted"/>
<dbReference type="AlphaFoldDB" id="A0A2S7VLX6"/>
<reference evidence="1 2" key="1">
    <citation type="submission" date="2016-12" db="EMBL/GenBank/DDBJ databases">
        <title>Diversity of luminous bacteria.</title>
        <authorList>
            <person name="Yoshizawa S."/>
            <person name="Kogure K."/>
        </authorList>
    </citation>
    <scope>NUCLEOTIDE SEQUENCE [LARGE SCALE GENOMIC DNA]</scope>
    <source>
        <strain evidence="1 2">LC1-200</strain>
    </source>
</reference>
<evidence type="ECO:0000313" key="1">
    <source>
        <dbReference type="EMBL" id="PQJ62491.1"/>
    </source>
</evidence>
<protein>
    <submittedName>
        <fullName evidence="1">Uncharacterized protein</fullName>
    </submittedName>
</protein>
<name>A0A2S7VLX6_PHOAN</name>
<dbReference type="RefSeq" id="WP_105062297.1">
    <property type="nucleotide sequence ID" value="NZ_MSCJ01000003.1"/>
</dbReference>
<dbReference type="EMBL" id="MSCJ01000003">
    <property type="protein sequence ID" value="PQJ62491.1"/>
    <property type="molecule type" value="Genomic_DNA"/>
</dbReference>
<dbReference type="Proteomes" id="UP000238730">
    <property type="component" value="Unassembled WGS sequence"/>
</dbReference>
<accession>A0A2S7VLX6</accession>